<dbReference type="InterPro" id="IPR051783">
    <property type="entry name" value="NAD(P)-dependent_oxidoreduct"/>
</dbReference>
<evidence type="ECO:0000313" key="3">
    <source>
        <dbReference type="Proteomes" id="UP001501598"/>
    </source>
</evidence>
<dbReference type="InterPro" id="IPR036291">
    <property type="entry name" value="NAD(P)-bd_dom_sf"/>
</dbReference>
<dbReference type="PANTHER" id="PTHR48079:SF6">
    <property type="entry name" value="NAD(P)-BINDING DOMAIN-CONTAINING PROTEIN-RELATED"/>
    <property type="match status" value="1"/>
</dbReference>
<feature type="domain" description="NAD(P)-binding" evidence="1">
    <location>
        <begin position="7"/>
        <end position="117"/>
    </location>
</feature>
<dbReference type="Pfam" id="PF11066">
    <property type="entry name" value="DUF2867"/>
    <property type="match status" value="1"/>
</dbReference>
<dbReference type="EMBL" id="BAABGT010000094">
    <property type="protein sequence ID" value="GAA4555836.1"/>
    <property type="molecule type" value="Genomic_DNA"/>
</dbReference>
<keyword evidence="3" id="KW-1185">Reference proteome</keyword>
<sequence>MRCLVIGATGYVGSRLVPRLLAEGHTVRCLVRSPDKLSRTGFADRAEVLCGDLTDAAATAAACRGVDAVFHLVHSMDGPDFADRDRVIAETVAAATAESGVGRIVYLGGLRPAGEATSEHLRSRTEVGEVLLAGPVPTVVLQAGIVVGRGSASFEMIRHVAETVFGGPLALPLPDQAWNRVQPIAIADVLYWLAASLRLPAATNRAFDVGGPDAPTYVDLLRGYSREAGLAVALTVPVPVSVPRLSARAVGLLTPVGRALAAPLLESMAYELVCREHDLAALVGQPPGGPTPYADAVRLALAEEGPAGGAPTDPAGSGPPELVGEDVEDVAAPAAELWAVIAGIGGDEGWHTVPGVWELRQRLDGLLGGVGLRRGRPARLAPGDPVDWWRVEELDPGRSLVLRAETRMPGVTRLRMTAEPTGAGTSRYTQTVTFRPRGVAGRIYWYAQKPAHDLVFGVTARMIADAARRRSAEA</sequence>
<name>A0ABP8S076_9PSEU</name>
<dbReference type="PANTHER" id="PTHR48079">
    <property type="entry name" value="PROTEIN YEEZ"/>
    <property type="match status" value="1"/>
</dbReference>
<dbReference type="InterPro" id="IPR021295">
    <property type="entry name" value="DUF2867"/>
</dbReference>
<evidence type="ECO:0000313" key="2">
    <source>
        <dbReference type="EMBL" id="GAA4555836.1"/>
    </source>
</evidence>
<dbReference type="Pfam" id="PF13460">
    <property type="entry name" value="NAD_binding_10"/>
    <property type="match status" value="1"/>
</dbReference>
<dbReference type="SUPFAM" id="SSF51735">
    <property type="entry name" value="NAD(P)-binding Rossmann-fold domains"/>
    <property type="match status" value="1"/>
</dbReference>
<dbReference type="Gene3D" id="3.30.530.20">
    <property type="match status" value="1"/>
</dbReference>
<comment type="caution">
    <text evidence="2">The sequence shown here is derived from an EMBL/GenBank/DDBJ whole genome shotgun (WGS) entry which is preliminary data.</text>
</comment>
<gene>
    <name evidence="2" type="ORF">GCM10023175_56810</name>
</gene>
<evidence type="ECO:0000259" key="1">
    <source>
        <dbReference type="Pfam" id="PF13460"/>
    </source>
</evidence>
<dbReference type="Proteomes" id="UP001501598">
    <property type="component" value="Unassembled WGS sequence"/>
</dbReference>
<dbReference type="InterPro" id="IPR023393">
    <property type="entry name" value="START-like_dom_sf"/>
</dbReference>
<reference evidence="3" key="1">
    <citation type="journal article" date="2019" name="Int. J. Syst. Evol. Microbiol.">
        <title>The Global Catalogue of Microorganisms (GCM) 10K type strain sequencing project: providing services to taxonomists for standard genome sequencing and annotation.</title>
        <authorList>
            <consortium name="The Broad Institute Genomics Platform"/>
            <consortium name="The Broad Institute Genome Sequencing Center for Infectious Disease"/>
            <person name="Wu L."/>
            <person name="Ma J."/>
        </authorList>
    </citation>
    <scope>NUCLEOTIDE SEQUENCE [LARGE SCALE GENOMIC DNA]</scope>
    <source>
        <strain evidence="3">JCM 17906</strain>
    </source>
</reference>
<dbReference type="SUPFAM" id="SSF55961">
    <property type="entry name" value="Bet v1-like"/>
    <property type="match status" value="1"/>
</dbReference>
<dbReference type="RefSeq" id="WP_345425232.1">
    <property type="nucleotide sequence ID" value="NZ_BAABGT010000094.1"/>
</dbReference>
<proteinExistence type="predicted"/>
<accession>A0ABP8S076</accession>
<dbReference type="InterPro" id="IPR016040">
    <property type="entry name" value="NAD(P)-bd_dom"/>
</dbReference>
<dbReference type="Gene3D" id="3.40.50.720">
    <property type="entry name" value="NAD(P)-binding Rossmann-like Domain"/>
    <property type="match status" value="1"/>
</dbReference>
<protein>
    <submittedName>
        <fullName evidence="2">SDR family oxidoreductase</fullName>
    </submittedName>
</protein>
<dbReference type="CDD" id="cd07812">
    <property type="entry name" value="SRPBCC"/>
    <property type="match status" value="1"/>
</dbReference>
<organism evidence="2 3">
    <name type="scientific">Pseudonocardia xishanensis</name>
    <dbReference type="NCBI Taxonomy" id="630995"/>
    <lineage>
        <taxon>Bacteria</taxon>
        <taxon>Bacillati</taxon>
        <taxon>Actinomycetota</taxon>
        <taxon>Actinomycetes</taxon>
        <taxon>Pseudonocardiales</taxon>
        <taxon>Pseudonocardiaceae</taxon>
        <taxon>Pseudonocardia</taxon>
    </lineage>
</organism>